<gene>
    <name evidence="1" type="ORF">POM88_040890</name>
</gene>
<dbReference type="EMBL" id="JAUIZM010000009">
    <property type="protein sequence ID" value="KAK1365329.1"/>
    <property type="molecule type" value="Genomic_DNA"/>
</dbReference>
<dbReference type="AlphaFoldDB" id="A0AAD8MA68"/>
<accession>A0AAD8MA68</accession>
<comment type="caution">
    <text evidence="1">The sequence shown here is derived from an EMBL/GenBank/DDBJ whole genome shotgun (WGS) entry which is preliminary data.</text>
</comment>
<keyword evidence="2" id="KW-1185">Reference proteome</keyword>
<dbReference type="InterPro" id="IPR036691">
    <property type="entry name" value="Endo/exonu/phosph_ase_sf"/>
</dbReference>
<reference evidence="1" key="1">
    <citation type="submission" date="2023-02" db="EMBL/GenBank/DDBJ databases">
        <title>Genome of toxic invasive species Heracleum sosnowskyi carries increased number of genes despite the absence of recent whole-genome duplications.</title>
        <authorList>
            <person name="Schelkunov M."/>
            <person name="Shtratnikova V."/>
            <person name="Makarenko M."/>
            <person name="Klepikova A."/>
            <person name="Omelchenko D."/>
            <person name="Novikova G."/>
            <person name="Obukhova E."/>
            <person name="Bogdanov V."/>
            <person name="Penin A."/>
            <person name="Logacheva M."/>
        </authorList>
    </citation>
    <scope>NUCLEOTIDE SEQUENCE</scope>
    <source>
        <strain evidence="1">Hsosn_3</strain>
        <tissue evidence="1">Leaf</tissue>
    </source>
</reference>
<dbReference type="PANTHER" id="PTHR33710">
    <property type="entry name" value="BNAC02G09200D PROTEIN"/>
    <property type="match status" value="1"/>
</dbReference>
<name>A0AAD8MA68_9APIA</name>
<dbReference type="SUPFAM" id="SSF56219">
    <property type="entry name" value="DNase I-like"/>
    <property type="match status" value="1"/>
</dbReference>
<evidence type="ECO:0000313" key="1">
    <source>
        <dbReference type="EMBL" id="KAK1365329.1"/>
    </source>
</evidence>
<organism evidence="1 2">
    <name type="scientific">Heracleum sosnowskyi</name>
    <dbReference type="NCBI Taxonomy" id="360622"/>
    <lineage>
        <taxon>Eukaryota</taxon>
        <taxon>Viridiplantae</taxon>
        <taxon>Streptophyta</taxon>
        <taxon>Embryophyta</taxon>
        <taxon>Tracheophyta</taxon>
        <taxon>Spermatophyta</taxon>
        <taxon>Magnoliopsida</taxon>
        <taxon>eudicotyledons</taxon>
        <taxon>Gunneridae</taxon>
        <taxon>Pentapetalae</taxon>
        <taxon>asterids</taxon>
        <taxon>campanulids</taxon>
        <taxon>Apiales</taxon>
        <taxon>Apiaceae</taxon>
        <taxon>Apioideae</taxon>
        <taxon>apioid superclade</taxon>
        <taxon>Tordylieae</taxon>
        <taxon>Tordyliinae</taxon>
        <taxon>Heracleum</taxon>
    </lineage>
</organism>
<dbReference type="PANTHER" id="PTHR33710:SF79">
    <property type="entry name" value="OS06G0205337 PROTEIN"/>
    <property type="match status" value="1"/>
</dbReference>
<sequence length="124" mass="14060">MTTFSWNCHGLGNPAPRLPIPMEEGHGTDKCVEIRLDRAVASSSWLNLFKDAKLVNLEVSTSDHSPILLEPVAAELMSRTCTLKFENAWLREPVCKFKVEDSWKQNQNETLQMKLSRCLEDVSV</sequence>
<protein>
    <submittedName>
        <fullName evidence="1">Uncharacterized protein</fullName>
    </submittedName>
</protein>
<reference evidence="1" key="2">
    <citation type="submission" date="2023-05" db="EMBL/GenBank/DDBJ databases">
        <authorList>
            <person name="Schelkunov M.I."/>
        </authorList>
    </citation>
    <scope>NUCLEOTIDE SEQUENCE</scope>
    <source>
        <strain evidence="1">Hsosn_3</strain>
        <tissue evidence="1">Leaf</tissue>
    </source>
</reference>
<evidence type="ECO:0000313" key="2">
    <source>
        <dbReference type="Proteomes" id="UP001237642"/>
    </source>
</evidence>
<dbReference type="Proteomes" id="UP001237642">
    <property type="component" value="Unassembled WGS sequence"/>
</dbReference>
<proteinExistence type="predicted"/>